<reference evidence="2 3" key="1">
    <citation type="submission" date="2018-11" db="EMBL/GenBank/DDBJ databases">
        <title>Sequencing the genomes of 1000 actinobacteria strains.</title>
        <authorList>
            <person name="Klenk H.-P."/>
        </authorList>
    </citation>
    <scope>NUCLEOTIDE SEQUENCE [LARGE SCALE GENOMIC DNA]</scope>
    <source>
        <strain evidence="2 3">DSM 44781</strain>
    </source>
</reference>
<dbReference type="RefSeq" id="WP_123818611.1">
    <property type="nucleotide sequence ID" value="NZ_RKQG01000001.1"/>
</dbReference>
<comment type="caution">
    <text evidence="2">The sequence shown here is derived from an EMBL/GenBank/DDBJ whole genome shotgun (WGS) entry which is preliminary data.</text>
</comment>
<sequence>MTTQPLDTAAIQARQHLVLDADACGTCRRNVANGQPTEHEQCNRRAMLVPAPDQPDYEQILDTPEDQRANLPARFHVPVFESNAEPNSWLCAVCWGDGWATRWPCTTATEQGREVFTAEHHGERARWDGARLLARVAELTADLDEMTRCRAAALRALHRDDIPTDIDVEDTIANSLWGPGWDWEDERTPRLIARDVAPAIRPALAKTAEQRDQALARVAELEAKRTALEAACDGLAEAGRNESRIWAARVAELERQLTIHQIALAAAPTAAPGAR</sequence>
<proteinExistence type="predicted"/>
<dbReference type="Proteomes" id="UP000266906">
    <property type="component" value="Unassembled WGS sequence"/>
</dbReference>
<dbReference type="AlphaFoldDB" id="A0A3N4RV71"/>
<gene>
    <name evidence="2" type="ORF">EDD38_3302</name>
</gene>
<evidence type="ECO:0000313" key="3">
    <source>
        <dbReference type="Proteomes" id="UP000266906"/>
    </source>
</evidence>
<keyword evidence="3" id="KW-1185">Reference proteome</keyword>
<evidence type="ECO:0000313" key="2">
    <source>
        <dbReference type="EMBL" id="RPE34959.1"/>
    </source>
</evidence>
<keyword evidence="1" id="KW-0175">Coiled coil</keyword>
<dbReference type="EMBL" id="RKQG01000001">
    <property type="protein sequence ID" value="RPE34959.1"/>
    <property type="molecule type" value="Genomic_DNA"/>
</dbReference>
<feature type="coiled-coil region" evidence="1">
    <location>
        <begin position="204"/>
        <end position="238"/>
    </location>
</feature>
<organism evidence="2 3">
    <name type="scientific">Kitasatospora cineracea</name>
    <dbReference type="NCBI Taxonomy" id="88074"/>
    <lineage>
        <taxon>Bacteria</taxon>
        <taxon>Bacillati</taxon>
        <taxon>Actinomycetota</taxon>
        <taxon>Actinomycetes</taxon>
        <taxon>Kitasatosporales</taxon>
        <taxon>Streptomycetaceae</taxon>
        <taxon>Kitasatospora</taxon>
    </lineage>
</organism>
<evidence type="ECO:0000256" key="1">
    <source>
        <dbReference type="SAM" id="Coils"/>
    </source>
</evidence>
<protein>
    <submittedName>
        <fullName evidence="2">Uncharacterized protein</fullName>
    </submittedName>
</protein>
<accession>A0A3N4RV71</accession>
<name>A0A3N4RV71_9ACTN</name>